<evidence type="ECO:0008006" key="11">
    <source>
        <dbReference type="Google" id="ProtNLM"/>
    </source>
</evidence>
<evidence type="ECO:0000259" key="7">
    <source>
        <dbReference type="PROSITE" id="PS51369"/>
    </source>
</evidence>
<comment type="subcellular location">
    <subcellularLocation>
        <location evidence="1">Nucleus</location>
    </subcellularLocation>
</comment>
<dbReference type="GO" id="GO:2000032">
    <property type="term" value="P:regulation of secondary shoot formation"/>
    <property type="evidence" value="ECO:0007669"/>
    <property type="project" value="TreeGrafter"/>
</dbReference>
<keyword evidence="10" id="KW-1185">Reference proteome</keyword>
<keyword evidence="5" id="KW-0804">Transcription</keyword>
<dbReference type="PANTHER" id="PTHR31072:SF224">
    <property type="entry name" value="TRANSCRIPTION FACTOR TCP1"/>
    <property type="match status" value="1"/>
</dbReference>
<protein>
    <recommendedName>
        <fullName evidence="11">Cycloidea-like protein</fullName>
    </recommendedName>
</protein>
<proteinExistence type="predicted"/>
<reference evidence="9" key="1">
    <citation type="submission" date="2023-04" db="EMBL/GenBank/DDBJ databases">
        <authorList>
            <person name="Vijverberg K."/>
            <person name="Xiong W."/>
            <person name="Schranz E."/>
        </authorList>
    </citation>
    <scope>NUCLEOTIDE SEQUENCE</scope>
</reference>
<dbReference type="InterPro" id="IPR017888">
    <property type="entry name" value="CYC/TB1_R_domain"/>
</dbReference>
<evidence type="ECO:0000256" key="1">
    <source>
        <dbReference type="ARBA" id="ARBA00004123"/>
    </source>
</evidence>
<evidence type="ECO:0000259" key="8">
    <source>
        <dbReference type="PROSITE" id="PS51370"/>
    </source>
</evidence>
<dbReference type="InterPro" id="IPR005333">
    <property type="entry name" value="Transcription_factor_TCP"/>
</dbReference>
<dbReference type="PANTHER" id="PTHR31072">
    <property type="entry name" value="TRANSCRIPTION FACTOR TCP4-RELATED"/>
    <property type="match status" value="1"/>
</dbReference>
<evidence type="ECO:0000313" key="9">
    <source>
        <dbReference type="EMBL" id="CAI9259187.1"/>
    </source>
</evidence>
<gene>
    <name evidence="9" type="ORF">LSALG_LOCUS95</name>
</gene>
<dbReference type="EMBL" id="OX465086">
    <property type="protein sequence ID" value="CAI9259187.1"/>
    <property type="molecule type" value="Genomic_DNA"/>
</dbReference>
<evidence type="ECO:0000256" key="3">
    <source>
        <dbReference type="ARBA" id="ARBA00023015"/>
    </source>
</evidence>
<dbReference type="Pfam" id="PF03634">
    <property type="entry name" value="TCP"/>
    <property type="match status" value="1"/>
</dbReference>
<dbReference type="GO" id="GO:0005634">
    <property type="term" value="C:nucleus"/>
    <property type="evidence" value="ECO:0007669"/>
    <property type="project" value="UniProtKB-SubCell"/>
</dbReference>
<evidence type="ECO:0000256" key="4">
    <source>
        <dbReference type="ARBA" id="ARBA00023125"/>
    </source>
</evidence>
<dbReference type="Proteomes" id="UP001177003">
    <property type="component" value="Chromosome 0"/>
</dbReference>
<dbReference type="GO" id="GO:0043565">
    <property type="term" value="F:sequence-specific DNA binding"/>
    <property type="evidence" value="ECO:0007669"/>
    <property type="project" value="TreeGrafter"/>
</dbReference>
<keyword evidence="4" id="KW-0238">DNA-binding</keyword>
<evidence type="ECO:0000313" key="10">
    <source>
        <dbReference type="Proteomes" id="UP001177003"/>
    </source>
</evidence>
<dbReference type="AlphaFoldDB" id="A0AA35Y3E6"/>
<name>A0AA35Y3E6_LACSI</name>
<evidence type="ECO:0000256" key="6">
    <source>
        <dbReference type="ARBA" id="ARBA00023242"/>
    </source>
</evidence>
<keyword evidence="3" id="KW-0805">Transcription regulation</keyword>
<keyword evidence="2" id="KW-0217">Developmental protein</keyword>
<dbReference type="InterPro" id="IPR017887">
    <property type="entry name" value="TF_TCP_subgr"/>
</dbReference>
<dbReference type="GO" id="GO:0003700">
    <property type="term" value="F:DNA-binding transcription factor activity"/>
    <property type="evidence" value="ECO:0007669"/>
    <property type="project" value="InterPro"/>
</dbReference>
<organism evidence="9 10">
    <name type="scientific">Lactuca saligna</name>
    <name type="common">Willowleaf lettuce</name>
    <dbReference type="NCBI Taxonomy" id="75948"/>
    <lineage>
        <taxon>Eukaryota</taxon>
        <taxon>Viridiplantae</taxon>
        <taxon>Streptophyta</taxon>
        <taxon>Embryophyta</taxon>
        <taxon>Tracheophyta</taxon>
        <taxon>Spermatophyta</taxon>
        <taxon>Magnoliopsida</taxon>
        <taxon>eudicotyledons</taxon>
        <taxon>Gunneridae</taxon>
        <taxon>Pentapetalae</taxon>
        <taxon>asterids</taxon>
        <taxon>campanulids</taxon>
        <taxon>Asterales</taxon>
        <taxon>Asteraceae</taxon>
        <taxon>Cichorioideae</taxon>
        <taxon>Cichorieae</taxon>
        <taxon>Lactucinae</taxon>
        <taxon>Lactuca</taxon>
    </lineage>
</organism>
<sequence>MFSSGSNPFPELPSSPNVFFPPNFLFYHKNDCSCCNYHLNNSDPFISGDCFHDTNNSLAPPSPDIYNISTVKQDLCRKKTLFSVEQVLQTCEDHDVLLQPVISPCNKKTVASKDGHSKIYTARGPRDRRMRLSIDISRKFFCLQDLLGFDKASKTLDWLFSKCKTPIKELVEETNFYSSSTASYQSKTSFLEAVMGVRDGGKSKKKSEIKYVEGKGKQSKRKSNGVFQDNLERGHSRAMARARARERVREKMRIRKLDDELTTVVHDDFDYQNFKSSVGDDHKVISAHPATL</sequence>
<accession>A0AA35Y3E6</accession>
<feature type="domain" description="TCP" evidence="7">
    <location>
        <begin position="112"/>
        <end position="170"/>
    </location>
</feature>
<dbReference type="PROSITE" id="PS51370">
    <property type="entry name" value="R"/>
    <property type="match status" value="1"/>
</dbReference>
<feature type="domain" description="R" evidence="8">
    <location>
        <begin position="234"/>
        <end position="251"/>
    </location>
</feature>
<evidence type="ECO:0000256" key="2">
    <source>
        <dbReference type="ARBA" id="ARBA00022473"/>
    </source>
</evidence>
<dbReference type="PROSITE" id="PS51369">
    <property type="entry name" value="TCP"/>
    <property type="match status" value="1"/>
</dbReference>
<evidence type="ECO:0000256" key="5">
    <source>
        <dbReference type="ARBA" id="ARBA00023163"/>
    </source>
</evidence>
<keyword evidence="6" id="KW-0539">Nucleus</keyword>